<dbReference type="Gene3D" id="3.40.50.200">
    <property type="entry name" value="Peptidase S8/S53 domain"/>
    <property type="match status" value="1"/>
</dbReference>
<dbReference type="HOGENOM" id="CLU_000625_1_2_1"/>
<dbReference type="GO" id="GO:0006508">
    <property type="term" value="P:proteolysis"/>
    <property type="evidence" value="ECO:0007669"/>
    <property type="project" value="UniProtKB-KW"/>
</dbReference>
<dbReference type="Proteomes" id="UP000002051">
    <property type="component" value="Chromosome 2"/>
</dbReference>
<evidence type="ECO:0000313" key="9">
    <source>
        <dbReference type="EnsemblPlants" id="KEH38390"/>
    </source>
</evidence>
<evidence type="ECO:0000259" key="6">
    <source>
        <dbReference type="Pfam" id="PF00082"/>
    </source>
</evidence>
<dbReference type="Pfam" id="PF00082">
    <property type="entry name" value="Peptidase_S8"/>
    <property type="match status" value="1"/>
</dbReference>
<dbReference type="InterPro" id="IPR041469">
    <property type="entry name" value="Subtilisin-like_FN3"/>
</dbReference>
<evidence type="ECO:0000313" key="8">
    <source>
        <dbReference type="EMBL" id="KEH38390.1"/>
    </source>
</evidence>
<organism evidence="8 10">
    <name type="scientific">Medicago truncatula</name>
    <name type="common">Barrel medic</name>
    <name type="synonym">Medicago tribuloides</name>
    <dbReference type="NCBI Taxonomy" id="3880"/>
    <lineage>
        <taxon>Eukaryota</taxon>
        <taxon>Viridiplantae</taxon>
        <taxon>Streptophyta</taxon>
        <taxon>Embryophyta</taxon>
        <taxon>Tracheophyta</taxon>
        <taxon>Spermatophyta</taxon>
        <taxon>Magnoliopsida</taxon>
        <taxon>eudicotyledons</taxon>
        <taxon>Gunneridae</taxon>
        <taxon>Pentapetalae</taxon>
        <taxon>rosids</taxon>
        <taxon>fabids</taxon>
        <taxon>Fabales</taxon>
        <taxon>Fabaceae</taxon>
        <taxon>Papilionoideae</taxon>
        <taxon>50 kb inversion clade</taxon>
        <taxon>NPAAA clade</taxon>
        <taxon>Hologalegina</taxon>
        <taxon>IRL clade</taxon>
        <taxon>Trifolieae</taxon>
        <taxon>Medicago</taxon>
    </lineage>
</organism>
<evidence type="ECO:0000259" key="7">
    <source>
        <dbReference type="Pfam" id="PF17766"/>
    </source>
</evidence>
<dbReference type="PANTHER" id="PTHR10795">
    <property type="entry name" value="PROPROTEIN CONVERTASE SUBTILISIN/KEXIN"/>
    <property type="match status" value="1"/>
</dbReference>
<dbReference type="PROSITE" id="PS51892">
    <property type="entry name" value="SUBTILASE"/>
    <property type="match status" value="1"/>
</dbReference>
<reference evidence="8 10" key="2">
    <citation type="journal article" date="2014" name="BMC Genomics">
        <title>An improved genome release (version Mt4.0) for the model legume Medicago truncatula.</title>
        <authorList>
            <person name="Tang H."/>
            <person name="Krishnakumar V."/>
            <person name="Bidwell S."/>
            <person name="Rosen B."/>
            <person name="Chan A."/>
            <person name="Zhou S."/>
            <person name="Gentzbittel L."/>
            <person name="Childs K.L."/>
            <person name="Yandell M."/>
            <person name="Gundlach H."/>
            <person name="Mayer K.F."/>
            <person name="Schwartz D.C."/>
            <person name="Town C.D."/>
        </authorList>
    </citation>
    <scope>GENOME REANNOTATION</scope>
    <source>
        <strain evidence="8">A17</strain>
        <strain evidence="9 10">cv. Jemalong A17</strain>
    </source>
</reference>
<keyword evidence="8" id="KW-0378">Hydrolase</keyword>
<proteinExistence type="inferred from homology"/>
<comment type="subcellular location">
    <subcellularLocation>
        <location evidence="1">Secreted</location>
    </subcellularLocation>
</comment>
<dbReference type="InterPro" id="IPR000209">
    <property type="entry name" value="Peptidase_S8/S53_dom"/>
</dbReference>
<dbReference type="AlphaFoldDB" id="A0A072VJV1"/>
<evidence type="ECO:0000256" key="4">
    <source>
        <dbReference type="ARBA" id="ARBA00023180"/>
    </source>
</evidence>
<evidence type="ECO:0000313" key="10">
    <source>
        <dbReference type="Proteomes" id="UP000002051"/>
    </source>
</evidence>
<dbReference type="InterPro" id="IPR045051">
    <property type="entry name" value="SBT"/>
</dbReference>
<dbReference type="GO" id="GO:0005576">
    <property type="term" value="C:extracellular region"/>
    <property type="evidence" value="ECO:0007669"/>
    <property type="project" value="UniProtKB-SubCell"/>
</dbReference>
<dbReference type="InterPro" id="IPR036852">
    <property type="entry name" value="Peptidase_S8/S53_dom_sf"/>
</dbReference>
<reference evidence="9" key="3">
    <citation type="submission" date="2015-04" db="UniProtKB">
        <authorList>
            <consortium name="EnsemblPlants"/>
        </authorList>
    </citation>
    <scope>IDENTIFICATION</scope>
    <source>
        <strain evidence="9">cv. Jemalong A17</strain>
    </source>
</reference>
<dbReference type="SUPFAM" id="SSF52743">
    <property type="entry name" value="Subtilisin-like"/>
    <property type="match status" value="1"/>
</dbReference>
<sequence length="212" mass="23862">MSCPHVAGIVAYVKSFHPDWSPAALKSAIMTTTKPVKGHYDDLAGEFAYGSGNINPQQAIPPGLVYDITKQDYVQMLCDYGYDTNKIKQITGDNSSCHQASKRSLVKDINYPAMVIPVYKHFNVKIHRTVTNVGFHNSTYKATLIHHNSKIKISVEPKLLSFKSLHEKKSFIVTVVGEAKSNQTVFSSTLIWMFGCPPKIFQDFIIIFWDKF</sequence>
<dbReference type="EnsemblPlants" id="KEH38390">
    <property type="protein sequence ID" value="KEH38390"/>
    <property type="gene ID" value="MTR_2g070260"/>
</dbReference>
<feature type="domain" description="Subtilisin-like protease fibronectin type-III" evidence="7">
    <location>
        <begin position="108"/>
        <end position="192"/>
    </location>
</feature>
<feature type="domain" description="Peptidase S8/S53" evidence="6">
    <location>
        <begin position="1"/>
        <end position="50"/>
    </location>
</feature>
<evidence type="ECO:0000256" key="3">
    <source>
        <dbReference type="ARBA" id="ARBA00022729"/>
    </source>
</evidence>
<evidence type="ECO:0000256" key="2">
    <source>
        <dbReference type="ARBA" id="ARBA00011073"/>
    </source>
</evidence>
<keyword evidence="10" id="KW-1185">Reference proteome</keyword>
<name>A0A072VJV1_MEDTR</name>
<protein>
    <submittedName>
        <fullName evidence="8">Subtilisin-like serine protease</fullName>
    </submittedName>
</protein>
<accession>A0A072VJV1</accession>
<evidence type="ECO:0000256" key="5">
    <source>
        <dbReference type="PROSITE-ProRule" id="PRU01240"/>
    </source>
</evidence>
<gene>
    <name evidence="8" type="ordered locus">MTR_2g070260</name>
</gene>
<keyword evidence="4" id="KW-0325">Glycoprotein</keyword>
<dbReference type="Gene3D" id="2.60.40.2310">
    <property type="match status" value="1"/>
</dbReference>
<keyword evidence="8" id="KW-0645">Protease</keyword>
<comment type="similarity">
    <text evidence="2 5">Belongs to the peptidase S8 family.</text>
</comment>
<comment type="caution">
    <text evidence="5">Lacks conserved residue(s) required for the propagation of feature annotation.</text>
</comment>
<keyword evidence="3" id="KW-0732">Signal</keyword>
<evidence type="ECO:0000256" key="1">
    <source>
        <dbReference type="ARBA" id="ARBA00004613"/>
    </source>
</evidence>
<dbReference type="GO" id="GO:0004252">
    <property type="term" value="F:serine-type endopeptidase activity"/>
    <property type="evidence" value="ECO:0007669"/>
    <property type="project" value="InterPro"/>
</dbReference>
<reference evidence="8 10" key="1">
    <citation type="journal article" date="2011" name="Nature">
        <title>The Medicago genome provides insight into the evolution of rhizobial symbioses.</title>
        <authorList>
            <person name="Young N.D."/>
            <person name="Debelle F."/>
            <person name="Oldroyd G.E."/>
            <person name="Geurts R."/>
            <person name="Cannon S.B."/>
            <person name="Udvardi M.K."/>
            <person name="Benedito V.A."/>
            <person name="Mayer K.F."/>
            <person name="Gouzy J."/>
            <person name="Schoof H."/>
            <person name="Van de Peer Y."/>
            <person name="Proost S."/>
            <person name="Cook D.R."/>
            <person name="Meyers B.C."/>
            <person name="Spannagl M."/>
            <person name="Cheung F."/>
            <person name="De Mita S."/>
            <person name="Krishnakumar V."/>
            <person name="Gundlach H."/>
            <person name="Zhou S."/>
            <person name="Mudge J."/>
            <person name="Bharti A.K."/>
            <person name="Murray J.D."/>
            <person name="Naoumkina M.A."/>
            <person name="Rosen B."/>
            <person name="Silverstein K.A."/>
            <person name="Tang H."/>
            <person name="Rombauts S."/>
            <person name="Zhao P.X."/>
            <person name="Zhou P."/>
            <person name="Barbe V."/>
            <person name="Bardou P."/>
            <person name="Bechner M."/>
            <person name="Bellec A."/>
            <person name="Berger A."/>
            <person name="Berges H."/>
            <person name="Bidwell S."/>
            <person name="Bisseling T."/>
            <person name="Choisne N."/>
            <person name="Couloux A."/>
            <person name="Denny R."/>
            <person name="Deshpande S."/>
            <person name="Dai X."/>
            <person name="Doyle J.J."/>
            <person name="Dudez A.M."/>
            <person name="Farmer A.D."/>
            <person name="Fouteau S."/>
            <person name="Franken C."/>
            <person name="Gibelin C."/>
            <person name="Gish J."/>
            <person name="Goldstein S."/>
            <person name="Gonzalez A.J."/>
            <person name="Green P.J."/>
            <person name="Hallab A."/>
            <person name="Hartog M."/>
            <person name="Hua A."/>
            <person name="Humphray S.J."/>
            <person name="Jeong D.H."/>
            <person name="Jing Y."/>
            <person name="Jocker A."/>
            <person name="Kenton S.M."/>
            <person name="Kim D.J."/>
            <person name="Klee K."/>
            <person name="Lai H."/>
            <person name="Lang C."/>
            <person name="Lin S."/>
            <person name="Macmil S.L."/>
            <person name="Magdelenat G."/>
            <person name="Matthews L."/>
            <person name="McCorrison J."/>
            <person name="Monaghan E.L."/>
            <person name="Mun J.H."/>
            <person name="Najar F.Z."/>
            <person name="Nicholson C."/>
            <person name="Noirot C."/>
            <person name="O'Bleness M."/>
            <person name="Paule C.R."/>
            <person name="Poulain J."/>
            <person name="Prion F."/>
            <person name="Qin B."/>
            <person name="Qu C."/>
            <person name="Retzel E.F."/>
            <person name="Riddle C."/>
            <person name="Sallet E."/>
            <person name="Samain S."/>
            <person name="Samson N."/>
            <person name="Sanders I."/>
            <person name="Saurat O."/>
            <person name="Scarpelli C."/>
            <person name="Schiex T."/>
            <person name="Segurens B."/>
            <person name="Severin A.J."/>
            <person name="Sherrier D.J."/>
            <person name="Shi R."/>
            <person name="Sims S."/>
            <person name="Singer S.R."/>
            <person name="Sinharoy S."/>
            <person name="Sterck L."/>
            <person name="Viollet A."/>
            <person name="Wang B.B."/>
            <person name="Wang K."/>
            <person name="Wang M."/>
            <person name="Wang X."/>
            <person name="Warfsmann J."/>
            <person name="Weissenbach J."/>
            <person name="White D.D."/>
            <person name="White J.D."/>
            <person name="Wiley G.B."/>
            <person name="Wincker P."/>
            <person name="Xing Y."/>
            <person name="Yang L."/>
            <person name="Yao Z."/>
            <person name="Ying F."/>
            <person name="Zhai J."/>
            <person name="Zhou L."/>
            <person name="Zuber A."/>
            <person name="Denarie J."/>
            <person name="Dixon R.A."/>
            <person name="May G.D."/>
            <person name="Schwartz D.C."/>
            <person name="Rogers J."/>
            <person name="Quetier F."/>
            <person name="Town C.D."/>
            <person name="Roe B.A."/>
        </authorList>
    </citation>
    <scope>NUCLEOTIDE SEQUENCE [LARGE SCALE GENOMIC DNA]</scope>
    <source>
        <strain evidence="8">A17</strain>
        <strain evidence="9 10">cv. Jemalong A17</strain>
    </source>
</reference>
<dbReference type="Pfam" id="PF17766">
    <property type="entry name" value="fn3_6"/>
    <property type="match status" value="1"/>
</dbReference>
<dbReference type="EMBL" id="CM001218">
    <property type="protein sequence ID" value="KEH38390.1"/>
    <property type="molecule type" value="Genomic_DNA"/>
</dbReference>
<dbReference type="STRING" id="3880.A0A072VJV1"/>